<reference evidence="1" key="1">
    <citation type="journal article" date="2014" name="Int. J. Syst. Evol. Microbiol.">
        <title>Complete genome sequence of Corynebacterium casei LMG S-19264T (=DSM 44701T), isolated from a smear-ripened cheese.</title>
        <authorList>
            <consortium name="US DOE Joint Genome Institute (JGI-PGF)"/>
            <person name="Walter F."/>
            <person name="Albersmeier A."/>
            <person name="Kalinowski J."/>
            <person name="Ruckert C."/>
        </authorList>
    </citation>
    <scope>NUCLEOTIDE SEQUENCE</scope>
    <source>
        <strain evidence="1">JCM 19596</strain>
    </source>
</reference>
<keyword evidence="2" id="KW-1185">Reference proteome</keyword>
<evidence type="ECO:0008006" key="3">
    <source>
        <dbReference type="Google" id="ProtNLM"/>
    </source>
</evidence>
<dbReference type="Proteomes" id="UP000607197">
    <property type="component" value="Unassembled WGS sequence"/>
</dbReference>
<proteinExistence type="predicted"/>
<evidence type="ECO:0000313" key="1">
    <source>
        <dbReference type="EMBL" id="GGL53008.1"/>
    </source>
</evidence>
<protein>
    <recommendedName>
        <fullName evidence="3">Proteasome assembly chaperone family protein</fullName>
    </recommendedName>
</protein>
<organism evidence="1 2">
    <name type="scientific">Halocalculus aciditolerans</name>
    <dbReference type="NCBI Taxonomy" id="1383812"/>
    <lineage>
        <taxon>Archaea</taxon>
        <taxon>Methanobacteriati</taxon>
        <taxon>Methanobacteriota</taxon>
        <taxon>Stenosarchaea group</taxon>
        <taxon>Halobacteria</taxon>
        <taxon>Halobacteriales</taxon>
        <taxon>Halobacteriaceae</taxon>
        <taxon>Halocalculus</taxon>
    </lineage>
</organism>
<name>A0A830F408_9EURY</name>
<dbReference type="InterPro" id="IPR038389">
    <property type="entry name" value="PSMG2_sf"/>
</dbReference>
<reference evidence="1" key="2">
    <citation type="submission" date="2020-09" db="EMBL/GenBank/DDBJ databases">
        <authorList>
            <person name="Sun Q."/>
            <person name="Ohkuma M."/>
        </authorList>
    </citation>
    <scope>NUCLEOTIDE SEQUENCE</scope>
    <source>
        <strain evidence="1">JCM 19596</strain>
    </source>
</reference>
<dbReference type="EMBL" id="BMPG01000001">
    <property type="protein sequence ID" value="GGL53008.1"/>
    <property type="molecule type" value="Genomic_DNA"/>
</dbReference>
<dbReference type="SUPFAM" id="SSF159659">
    <property type="entry name" value="Cgl1923-like"/>
    <property type="match status" value="1"/>
</dbReference>
<dbReference type="PANTHER" id="PTHR35610">
    <property type="entry name" value="3-ISOPROPYLMALATE DEHYDRATASE-RELATED"/>
    <property type="match status" value="1"/>
</dbReference>
<evidence type="ECO:0000313" key="2">
    <source>
        <dbReference type="Proteomes" id="UP000607197"/>
    </source>
</evidence>
<dbReference type="Gene3D" id="3.40.50.10900">
    <property type="entry name" value="PAC-like subunit"/>
    <property type="match status" value="1"/>
</dbReference>
<sequence>MSHALTHTIILAAAQPRDMPDDARYSNDPLTHSTASFEVMQDTEPSDTLLAGFSQFGLAGLTAVDFLVDHLDLEQTGYVAADSLPAITPFENGTPRHHTRLFSRDGLDLTLLVNELFVPTVAADSFADAILDWTEANGVGEVAIASGVPVAHGPDEHRTYYVATDDYVDDRLAGHDVPPMGTGFLDGVQGRILQRGIDSDLAAGVYITPVHERVPDVEAAIRLTQTVSDVYGLDVDTSPLEAFAKEVADYYAELARRVEAVAEQQKPDDRMYV</sequence>
<comment type="caution">
    <text evidence="1">The sequence shown here is derived from an EMBL/GenBank/DDBJ whole genome shotgun (WGS) entry which is preliminary data.</text>
</comment>
<dbReference type="AlphaFoldDB" id="A0A830F408"/>
<dbReference type="Pfam" id="PF09754">
    <property type="entry name" value="PAC2"/>
    <property type="match status" value="1"/>
</dbReference>
<gene>
    <name evidence="1" type="ORF">GCM10009039_09020</name>
</gene>
<accession>A0A830F408</accession>
<dbReference type="InterPro" id="IPR019151">
    <property type="entry name" value="Proteasome_assmbl_chaperone_2"/>
</dbReference>